<feature type="compositionally biased region" description="Pro residues" evidence="1">
    <location>
        <begin position="93"/>
        <end position="103"/>
    </location>
</feature>
<dbReference type="EMBL" id="JACQMJ010000006">
    <property type="protein sequence ID" value="MBI4132271.1"/>
    <property type="molecule type" value="Genomic_DNA"/>
</dbReference>
<gene>
    <name evidence="2" type="ORF">HY474_01430</name>
</gene>
<evidence type="ECO:0000313" key="3">
    <source>
        <dbReference type="Proteomes" id="UP000704960"/>
    </source>
</evidence>
<accession>A0A932YVR3</accession>
<evidence type="ECO:0000313" key="2">
    <source>
        <dbReference type="EMBL" id="MBI4132271.1"/>
    </source>
</evidence>
<proteinExistence type="predicted"/>
<organism evidence="2 3">
    <name type="scientific">Candidatus Sungiibacteriota bacterium</name>
    <dbReference type="NCBI Taxonomy" id="2750080"/>
    <lineage>
        <taxon>Bacteria</taxon>
        <taxon>Candidatus Sungiibacteriota</taxon>
    </lineage>
</organism>
<feature type="compositionally biased region" description="Gly residues" evidence="1">
    <location>
        <begin position="29"/>
        <end position="64"/>
    </location>
</feature>
<feature type="compositionally biased region" description="Pro residues" evidence="1">
    <location>
        <begin position="110"/>
        <end position="141"/>
    </location>
</feature>
<dbReference type="Proteomes" id="UP000704960">
    <property type="component" value="Unassembled WGS sequence"/>
</dbReference>
<reference evidence="2" key="1">
    <citation type="submission" date="2020-07" db="EMBL/GenBank/DDBJ databases">
        <title>Huge and variable diversity of episymbiotic CPR bacteria and DPANN archaea in groundwater ecosystems.</title>
        <authorList>
            <person name="He C.Y."/>
            <person name="Keren R."/>
            <person name="Whittaker M."/>
            <person name="Farag I.F."/>
            <person name="Doudna J."/>
            <person name="Cate J.H.D."/>
            <person name="Banfield J.F."/>
        </authorList>
    </citation>
    <scope>NUCLEOTIDE SEQUENCE</scope>
    <source>
        <strain evidence="2">NC_groundwater_1226_Ag_S-0.1um_59_124</strain>
    </source>
</reference>
<feature type="region of interest" description="Disordered" evidence="1">
    <location>
        <begin position="29"/>
        <end position="148"/>
    </location>
</feature>
<dbReference type="AlphaFoldDB" id="A0A932YVR3"/>
<evidence type="ECO:0000256" key="1">
    <source>
        <dbReference type="SAM" id="MobiDB-lite"/>
    </source>
</evidence>
<comment type="caution">
    <text evidence="2">The sequence shown here is derived from an EMBL/GenBank/DDBJ whole genome shotgun (WGS) entry which is preliminary data.</text>
</comment>
<feature type="compositionally biased region" description="Low complexity" evidence="1">
    <location>
        <begin position="65"/>
        <end position="78"/>
    </location>
</feature>
<name>A0A932YVR3_9BACT</name>
<protein>
    <submittedName>
        <fullName evidence="2">Uncharacterized protein</fullName>
    </submittedName>
</protein>
<sequence>MPKFILFVSGIMLLVALPLAKIYADSAGGDGPSGGDSAGGDGSGGGDSAGGDGPSGGDSAGGDGPSSSAEPAPAAAPDISPPVTAVLPASDLSPPPVPPPPAPLSAAAAPVPPPSPPPAPPSPPIAPPSPPGGGGPGPTGPGPSGVTPSLIVLRSEARPAFFVTLRQVPITGIGDDLSAFLFLLVIAGLSAAAAQAVLTLARPSGQILGGSANSGVSAPLFTPPKESRSYVGEALQIHLD</sequence>